<evidence type="ECO:0000313" key="1">
    <source>
        <dbReference type="EMBL" id="KIE64045.1"/>
    </source>
</evidence>
<dbReference type="AlphaFoldDB" id="A0A0C1VJK5"/>
<protein>
    <submittedName>
        <fullName evidence="1">Uncharacterized protein</fullName>
    </submittedName>
</protein>
<gene>
    <name evidence="1" type="ORF">P689_11916</name>
</gene>
<sequence>MIYLSKFCSCKNRQKLTLANAKKLSLVFNSDRLYSKYVARDILENVRMMFITSRPN</sequence>
<name>A0A0C1VJK5_9ENTR</name>
<proteinExistence type="predicted"/>
<dbReference type="Proteomes" id="UP000054529">
    <property type="component" value="Unassembled WGS sequence"/>
</dbReference>
<accession>A0A0C1VJK5</accession>
<dbReference type="HOGENOM" id="CLU_3005620_0_0_6"/>
<comment type="caution">
    <text evidence="1">The sequence shown here is derived from an EMBL/GenBank/DDBJ whole genome shotgun (WGS) entry which is preliminary data.</text>
</comment>
<reference evidence="1 2" key="1">
    <citation type="journal article" date="2014" name="G3 (Bethesda)">
        <title>Genome sequence of Candidatus Riesia pediculischaeffi, endosymbiont of chimpanzee lice, and genomic comparison of recently acquired endosymbionts from human and chimpanzee lice.</title>
        <authorList>
            <person name="Boyd B.M."/>
            <person name="Allen J.M."/>
            <person name="de Crecy-Lagard V."/>
            <person name="Reed D.L."/>
        </authorList>
    </citation>
    <scope>NUCLEOTIDE SEQUENCE [LARGE SCALE GENOMIC DNA]</scope>
    <source>
        <strain evidence="1 2">PTSU</strain>
    </source>
</reference>
<organism evidence="1 2">
    <name type="scientific">Candidatus Riesia pediculischaeffi PTSU</name>
    <dbReference type="NCBI Taxonomy" id="1401651"/>
    <lineage>
        <taxon>Bacteria</taxon>
        <taxon>Pseudomonadati</taxon>
        <taxon>Pseudomonadota</taxon>
        <taxon>Gammaproteobacteria</taxon>
        <taxon>Enterobacterales</taxon>
        <taxon>Enterobacteriaceae</taxon>
        <taxon>Candidatus Riesia</taxon>
    </lineage>
</organism>
<evidence type="ECO:0000313" key="2">
    <source>
        <dbReference type="Proteomes" id="UP000054529"/>
    </source>
</evidence>
<dbReference type="EMBL" id="AWXV01000002">
    <property type="protein sequence ID" value="KIE64045.1"/>
    <property type="molecule type" value="Genomic_DNA"/>
</dbReference>